<feature type="non-terminal residue" evidence="1">
    <location>
        <position position="80"/>
    </location>
</feature>
<name>A0ACA9PEX9_9GLOM</name>
<organism evidence="1 2">
    <name type="scientific">Acaulospora colombiana</name>
    <dbReference type="NCBI Taxonomy" id="27376"/>
    <lineage>
        <taxon>Eukaryota</taxon>
        <taxon>Fungi</taxon>
        <taxon>Fungi incertae sedis</taxon>
        <taxon>Mucoromycota</taxon>
        <taxon>Glomeromycotina</taxon>
        <taxon>Glomeromycetes</taxon>
        <taxon>Diversisporales</taxon>
        <taxon>Acaulosporaceae</taxon>
        <taxon>Acaulospora</taxon>
    </lineage>
</organism>
<dbReference type="EMBL" id="CAJVPT010032755">
    <property type="protein sequence ID" value="CAG8702425.1"/>
    <property type="molecule type" value="Genomic_DNA"/>
</dbReference>
<evidence type="ECO:0000313" key="2">
    <source>
        <dbReference type="Proteomes" id="UP000789525"/>
    </source>
</evidence>
<accession>A0ACA9PEX9</accession>
<evidence type="ECO:0000313" key="1">
    <source>
        <dbReference type="EMBL" id="CAG8702425.1"/>
    </source>
</evidence>
<proteinExistence type="predicted"/>
<feature type="non-terminal residue" evidence="1">
    <location>
        <position position="1"/>
    </location>
</feature>
<reference evidence="1" key="1">
    <citation type="submission" date="2021-06" db="EMBL/GenBank/DDBJ databases">
        <authorList>
            <person name="Kallberg Y."/>
            <person name="Tangrot J."/>
            <person name="Rosling A."/>
        </authorList>
    </citation>
    <scope>NUCLEOTIDE SEQUENCE</scope>
    <source>
        <strain evidence="1">CL356</strain>
    </source>
</reference>
<dbReference type="Proteomes" id="UP000789525">
    <property type="component" value="Unassembled WGS sequence"/>
</dbReference>
<gene>
    <name evidence="1" type="ORF">ACOLOM_LOCUS10307</name>
</gene>
<keyword evidence="2" id="KW-1185">Reference proteome</keyword>
<comment type="caution">
    <text evidence="1">The sequence shown here is derived from an EMBL/GenBank/DDBJ whole genome shotgun (WGS) entry which is preliminary data.</text>
</comment>
<sequence>FIPTTFSIIATNPAMSLRRSSAPTNNAQLPPPLLQTSNSIQTLLPVALLSPNNSSYAALISLPVASRKSRPYLATKSNES</sequence>
<protein>
    <submittedName>
        <fullName evidence="1">10821_t:CDS:1</fullName>
    </submittedName>
</protein>